<evidence type="ECO:0000313" key="2">
    <source>
        <dbReference type="Proteomes" id="UP000054911"/>
    </source>
</evidence>
<keyword evidence="2" id="KW-1185">Reference proteome</keyword>
<dbReference type="RefSeq" id="WP_061180510.1">
    <property type="nucleotide sequence ID" value="NZ_FCOE02000082.1"/>
</dbReference>
<gene>
    <name evidence="1" type="ORF">AWB80_08366</name>
</gene>
<dbReference type="Proteomes" id="UP000054911">
    <property type="component" value="Unassembled WGS sequence"/>
</dbReference>
<organism evidence="1 2">
    <name type="scientific">Caballeronia pedi</name>
    <dbReference type="NCBI Taxonomy" id="1777141"/>
    <lineage>
        <taxon>Bacteria</taxon>
        <taxon>Pseudomonadati</taxon>
        <taxon>Pseudomonadota</taxon>
        <taxon>Betaproteobacteria</taxon>
        <taxon>Burkholderiales</taxon>
        <taxon>Burkholderiaceae</taxon>
        <taxon>Caballeronia</taxon>
    </lineage>
</organism>
<proteinExistence type="predicted"/>
<name>A0A158E6G3_9BURK</name>
<comment type="caution">
    <text evidence="1">The sequence shown here is derived from an EMBL/GenBank/DDBJ whole genome shotgun (WGS) entry which is preliminary data.</text>
</comment>
<reference evidence="1" key="1">
    <citation type="submission" date="2016-01" db="EMBL/GenBank/DDBJ databases">
        <authorList>
            <person name="Peeters C."/>
        </authorList>
    </citation>
    <scope>NUCLEOTIDE SEQUENCE [LARGE SCALE GENOMIC DNA]</scope>
    <source>
        <strain evidence="1">LMG 29323</strain>
    </source>
</reference>
<dbReference type="OrthoDB" id="9106547at2"/>
<evidence type="ECO:0000313" key="1">
    <source>
        <dbReference type="EMBL" id="SAL02471.1"/>
    </source>
</evidence>
<accession>A0A158E6G3</accession>
<sequence>MSNQVFNVMAHASGSPGHFSELAAQVREATGAACEALIVVDAAGNGGYSIAGPLEAQLSIPHTLEGVALQLRSQLASSIQ</sequence>
<protein>
    <submittedName>
        <fullName evidence="1">Uncharacterized protein</fullName>
    </submittedName>
</protein>
<dbReference type="EMBL" id="FCOE02000082">
    <property type="protein sequence ID" value="SAL02471.1"/>
    <property type="molecule type" value="Genomic_DNA"/>
</dbReference>
<dbReference type="AlphaFoldDB" id="A0A158E6G3"/>